<dbReference type="Proteomes" id="UP000527355">
    <property type="component" value="Unassembled WGS sequence"/>
</dbReference>
<reference evidence="1 2" key="1">
    <citation type="journal article" date="2020" name="Nature">
        <title>Six reference-quality genomes reveal evolution of bat adaptations.</title>
        <authorList>
            <person name="Jebb D."/>
            <person name="Huang Z."/>
            <person name="Pippel M."/>
            <person name="Hughes G.M."/>
            <person name="Lavrichenko K."/>
            <person name="Devanna P."/>
            <person name="Winkler S."/>
            <person name="Jermiin L.S."/>
            <person name="Skirmuntt E.C."/>
            <person name="Katzourakis A."/>
            <person name="Burkitt-Gray L."/>
            <person name="Ray D.A."/>
            <person name="Sullivan K.A.M."/>
            <person name="Roscito J.G."/>
            <person name="Kirilenko B.M."/>
            <person name="Davalos L.M."/>
            <person name="Corthals A.P."/>
            <person name="Power M.L."/>
            <person name="Jones G."/>
            <person name="Ransome R.D."/>
            <person name="Dechmann D.K.N."/>
            <person name="Locatelli A.G."/>
            <person name="Puechmaille S.J."/>
            <person name="Fedrigo O."/>
            <person name="Jarvis E.D."/>
            <person name="Hiller M."/>
            <person name="Vernes S.C."/>
            <person name="Myers E.W."/>
            <person name="Teeling E.C."/>
        </authorList>
    </citation>
    <scope>NUCLEOTIDE SEQUENCE [LARGE SCALE GENOMIC DNA]</scope>
    <source>
        <strain evidence="1">MMyoMyo1</strain>
        <tissue evidence="1">Flight muscle</tissue>
    </source>
</reference>
<evidence type="ECO:0000313" key="2">
    <source>
        <dbReference type="Proteomes" id="UP000527355"/>
    </source>
</evidence>
<dbReference type="AlphaFoldDB" id="A0A7J7XZN9"/>
<comment type="caution">
    <text evidence="1">The sequence shown here is derived from an EMBL/GenBank/DDBJ whole genome shotgun (WGS) entry which is preliminary data.</text>
</comment>
<name>A0A7J7XZN9_MYOMY</name>
<accession>A0A7J7XZN9</accession>
<proteinExistence type="predicted"/>
<sequence length="123" mass="13793">MVSNLIHFYVSKILSPKCNVNNILKHSASMSQGERWMANVASQLSLLQGTDSPATLQPETCKDPEGTLHIEKPFSFLTQHKATCPTHQDVFSERSRGRDENFARVIQSESQLPTKVVLIIKLD</sequence>
<gene>
    <name evidence="1" type="ORF">mMyoMyo1_011392</name>
</gene>
<organism evidence="1 2">
    <name type="scientific">Myotis myotis</name>
    <name type="common">Greater mouse-eared bat</name>
    <name type="synonym">Vespertilio myotis</name>
    <dbReference type="NCBI Taxonomy" id="51298"/>
    <lineage>
        <taxon>Eukaryota</taxon>
        <taxon>Metazoa</taxon>
        <taxon>Chordata</taxon>
        <taxon>Craniata</taxon>
        <taxon>Vertebrata</taxon>
        <taxon>Euteleostomi</taxon>
        <taxon>Mammalia</taxon>
        <taxon>Eutheria</taxon>
        <taxon>Laurasiatheria</taxon>
        <taxon>Chiroptera</taxon>
        <taxon>Yangochiroptera</taxon>
        <taxon>Vespertilionidae</taxon>
        <taxon>Myotis</taxon>
    </lineage>
</organism>
<evidence type="ECO:0000313" key="1">
    <source>
        <dbReference type="EMBL" id="KAF6355202.1"/>
    </source>
</evidence>
<keyword evidence="2" id="KW-1185">Reference proteome</keyword>
<protein>
    <submittedName>
        <fullName evidence="1">Uncharacterized protein</fullName>
    </submittedName>
</protein>
<dbReference type="EMBL" id="JABWUV010000005">
    <property type="protein sequence ID" value="KAF6355202.1"/>
    <property type="molecule type" value="Genomic_DNA"/>
</dbReference>